<protein>
    <submittedName>
        <fullName evidence="2">Uncharacterized protein</fullName>
    </submittedName>
</protein>
<keyword evidence="3" id="KW-1185">Reference proteome</keyword>
<dbReference type="AlphaFoldDB" id="A0A2N5RTR6"/>
<reference evidence="2 3" key="1">
    <citation type="submission" date="2017-11" db="EMBL/GenBank/DDBJ databases">
        <title>De novo assembly and phasing of dikaryotic genomes from two isolates of Puccinia coronata f. sp. avenae, the causal agent of oat crown rust.</title>
        <authorList>
            <person name="Miller M.E."/>
            <person name="Zhang Y."/>
            <person name="Omidvar V."/>
            <person name="Sperschneider J."/>
            <person name="Schwessinger B."/>
            <person name="Raley C."/>
            <person name="Palmer J.M."/>
            <person name="Garnica D."/>
            <person name="Upadhyaya N."/>
            <person name="Rathjen J."/>
            <person name="Taylor J.M."/>
            <person name="Park R.F."/>
            <person name="Dodds P.N."/>
            <person name="Hirsch C.D."/>
            <person name="Kianian S.F."/>
            <person name="Figueroa M."/>
        </authorList>
    </citation>
    <scope>NUCLEOTIDE SEQUENCE [LARGE SCALE GENOMIC DNA]</scope>
    <source>
        <strain evidence="2">12NC29</strain>
    </source>
</reference>
<feature type="region of interest" description="Disordered" evidence="1">
    <location>
        <begin position="27"/>
        <end position="46"/>
    </location>
</feature>
<gene>
    <name evidence="2" type="ORF">PCANC_28949</name>
</gene>
<comment type="caution">
    <text evidence="2">The sequence shown here is derived from an EMBL/GenBank/DDBJ whole genome shotgun (WGS) entry which is preliminary data.</text>
</comment>
<dbReference type="EMBL" id="PGCJ01001726">
    <property type="protein sequence ID" value="PLW04322.1"/>
    <property type="molecule type" value="Genomic_DNA"/>
</dbReference>
<organism evidence="2 3">
    <name type="scientific">Puccinia coronata f. sp. avenae</name>
    <dbReference type="NCBI Taxonomy" id="200324"/>
    <lineage>
        <taxon>Eukaryota</taxon>
        <taxon>Fungi</taxon>
        <taxon>Dikarya</taxon>
        <taxon>Basidiomycota</taxon>
        <taxon>Pucciniomycotina</taxon>
        <taxon>Pucciniomycetes</taxon>
        <taxon>Pucciniales</taxon>
        <taxon>Pucciniaceae</taxon>
        <taxon>Puccinia</taxon>
    </lineage>
</organism>
<proteinExistence type="predicted"/>
<evidence type="ECO:0000256" key="1">
    <source>
        <dbReference type="SAM" id="MobiDB-lite"/>
    </source>
</evidence>
<name>A0A2N5RTR6_9BASI</name>
<feature type="compositionally biased region" description="Polar residues" evidence="1">
    <location>
        <begin position="29"/>
        <end position="45"/>
    </location>
</feature>
<evidence type="ECO:0000313" key="3">
    <source>
        <dbReference type="Proteomes" id="UP000235388"/>
    </source>
</evidence>
<evidence type="ECO:0000313" key="2">
    <source>
        <dbReference type="EMBL" id="PLW04322.1"/>
    </source>
</evidence>
<sequence length="110" mass="11863">MSAQLVGTGRTSTSNIWSARAVRLAGPNTVGQPHSTLNKLGSPTSGRAWLLEDPSSRGVRPLVRHGPPTGGIDHLSDYILRQLVGRACPRSCWTGLSDEITNAVMHMEKY</sequence>
<accession>A0A2N5RTR6</accession>
<dbReference type="Proteomes" id="UP000235388">
    <property type="component" value="Unassembled WGS sequence"/>
</dbReference>